<evidence type="ECO:0000313" key="1">
    <source>
        <dbReference type="EMBL" id="KAH7120662.1"/>
    </source>
</evidence>
<proteinExistence type="predicted"/>
<accession>A0A9P9IHT8</accession>
<dbReference type="EMBL" id="JAGMUV010000025">
    <property type="protein sequence ID" value="KAH7120662.1"/>
    <property type="molecule type" value="Genomic_DNA"/>
</dbReference>
<gene>
    <name evidence="1" type="ORF">EDB81DRAFT_766714</name>
</gene>
<reference evidence="1" key="1">
    <citation type="journal article" date="2021" name="Nat. Commun.">
        <title>Genetic determinants of endophytism in the Arabidopsis root mycobiome.</title>
        <authorList>
            <person name="Mesny F."/>
            <person name="Miyauchi S."/>
            <person name="Thiergart T."/>
            <person name="Pickel B."/>
            <person name="Atanasova L."/>
            <person name="Karlsson M."/>
            <person name="Huettel B."/>
            <person name="Barry K.W."/>
            <person name="Haridas S."/>
            <person name="Chen C."/>
            <person name="Bauer D."/>
            <person name="Andreopoulos W."/>
            <person name="Pangilinan J."/>
            <person name="LaButti K."/>
            <person name="Riley R."/>
            <person name="Lipzen A."/>
            <person name="Clum A."/>
            <person name="Drula E."/>
            <person name="Henrissat B."/>
            <person name="Kohler A."/>
            <person name="Grigoriev I.V."/>
            <person name="Martin F.M."/>
            <person name="Hacquard S."/>
        </authorList>
    </citation>
    <scope>NUCLEOTIDE SEQUENCE</scope>
    <source>
        <strain evidence="1">MPI-CAGE-AT-0147</strain>
    </source>
</reference>
<dbReference type="AlphaFoldDB" id="A0A9P9IHT8"/>
<dbReference type="Proteomes" id="UP000738349">
    <property type="component" value="Unassembled WGS sequence"/>
</dbReference>
<organism evidence="1 2">
    <name type="scientific">Dactylonectria macrodidyma</name>
    <dbReference type="NCBI Taxonomy" id="307937"/>
    <lineage>
        <taxon>Eukaryota</taxon>
        <taxon>Fungi</taxon>
        <taxon>Dikarya</taxon>
        <taxon>Ascomycota</taxon>
        <taxon>Pezizomycotina</taxon>
        <taxon>Sordariomycetes</taxon>
        <taxon>Hypocreomycetidae</taxon>
        <taxon>Hypocreales</taxon>
        <taxon>Nectriaceae</taxon>
        <taxon>Dactylonectria</taxon>
    </lineage>
</organism>
<protein>
    <submittedName>
        <fullName evidence="1">Uncharacterized protein</fullName>
    </submittedName>
</protein>
<comment type="caution">
    <text evidence="1">The sequence shown here is derived from an EMBL/GenBank/DDBJ whole genome shotgun (WGS) entry which is preliminary data.</text>
</comment>
<keyword evidence="2" id="KW-1185">Reference proteome</keyword>
<evidence type="ECO:0000313" key="2">
    <source>
        <dbReference type="Proteomes" id="UP000738349"/>
    </source>
</evidence>
<dbReference type="OrthoDB" id="3561681at2759"/>
<name>A0A9P9IHT8_9HYPO</name>
<sequence length="374" mass="41439">MDGLRKLAISSPIRPNFSTSACDSFAVVHISPTLGGFECKHADLRQADLRTFFQDGLIEESRLLGNVHNLKLVCVTYGPDSVFINERVFGEILQEIGLDPWVERLILARTYGYYHSGQMTGNGVATYYLGTSLVLTIWTTRQEQSGFATKCVILVPVGDVFGGATMAFSQLARLMTNFELFKNDSHSVLYLPFVLSVDAFTWRERDLMRGLDTIRAVESKTGHGLWIPSHFEAGRDDITNLTARLGSALNGVGNTIKHLNIIESVWSHLERLSDEMSDTEKSEETHVSNNSILSAIDILRQQSSNASGQAQYLELRIRSQFSVLFALLSHEDAKINIEVASASKDLAEAARRDGSSMKTIAVLTMNSVLNTRVD</sequence>